<keyword evidence="1" id="KW-0812">Transmembrane</keyword>
<keyword evidence="1" id="KW-0472">Membrane</keyword>
<dbReference type="AlphaFoldDB" id="A0A3N4HWI5"/>
<organism evidence="2 3">
    <name type="scientific">Ascobolus immersus RN42</name>
    <dbReference type="NCBI Taxonomy" id="1160509"/>
    <lineage>
        <taxon>Eukaryota</taxon>
        <taxon>Fungi</taxon>
        <taxon>Dikarya</taxon>
        <taxon>Ascomycota</taxon>
        <taxon>Pezizomycotina</taxon>
        <taxon>Pezizomycetes</taxon>
        <taxon>Pezizales</taxon>
        <taxon>Ascobolaceae</taxon>
        <taxon>Ascobolus</taxon>
    </lineage>
</organism>
<feature type="transmembrane region" description="Helical" evidence="1">
    <location>
        <begin position="38"/>
        <end position="59"/>
    </location>
</feature>
<dbReference type="EMBL" id="ML119746">
    <property type="protein sequence ID" value="RPA76341.1"/>
    <property type="molecule type" value="Genomic_DNA"/>
</dbReference>
<evidence type="ECO:0000313" key="3">
    <source>
        <dbReference type="Proteomes" id="UP000275078"/>
    </source>
</evidence>
<proteinExistence type="predicted"/>
<evidence type="ECO:0000313" key="2">
    <source>
        <dbReference type="EMBL" id="RPA76341.1"/>
    </source>
</evidence>
<keyword evidence="3" id="KW-1185">Reference proteome</keyword>
<reference evidence="2 3" key="1">
    <citation type="journal article" date="2018" name="Nat. Ecol. Evol.">
        <title>Pezizomycetes genomes reveal the molecular basis of ectomycorrhizal truffle lifestyle.</title>
        <authorList>
            <person name="Murat C."/>
            <person name="Payen T."/>
            <person name="Noel B."/>
            <person name="Kuo A."/>
            <person name="Morin E."/>
            <person name="Chen J."/>
            <person name="Kohler A."/>
            <person name="Krizsan K."/>
            <person name="Balestrini R."/>
            <person name="Da Silva C."/>
            <person name="Montanini B."/>
            <person name="Hainaut M."/>
            <person name="Levati E."/>
            <person name="Barry K.W."/>
            <person name="Belfiori B."/>
            <person name="Cichocki N."/>
            <person name="Clum A."/>
            <person name="Dockter R.B."/>
            <person name="Fauchery L."/>
            <person name="Guy J."/>
            <person name="Iotti M."/>
            <person name="Le Tacon F."/>
            <person name="Lindquist E.A."/>
            <person name="Lipzen A."/>
            <person name="Malagnac F."/>
            <person name="Mello A."/>
            <person name="Molinier V."/>
            <person name="Miyauchi S."/>
            <person name="Poulain J."/>
            <person name="Riccioni C."/>
            <person name="Rubini A."/>
            <person name="Sitrit Y."/>
            <person name="Splivallo R."/>
            <person name="Traeger S."/>
            <person name="Wang M."/>
            <person name="Zifcakova L."/>
            <person name="Wipf D."/>
            <person name="Zambonelli A."/>
            <person name="Paolocci F."/>
            <person name="Nowrousian M."/>
            <person name="Ottonello S."/>
            <person name="Baldrian P."/>
            <person name="Spatafora J.W."/>
            <person name="Henrissat B."/>
            <person name="Nagy L.G."/>
            <person name="Aury J.M."/>
            <person name="Wincker P."/>
            <person name="Grigoriev I.V."/>
            <person name="Bonfante P."/>
            <person name="Martin F.M."/>
        </authorList>
    </citation>
    <scope>NUCLEOTIDE SEQUENCE [LARGE SCALE GENOMIC DNA]</scope>
    <source>
        <strain evidence="2 3">RN42</strain>
    </source>
</reference>
<accession>A0A3N4HWI5</accession>
<name>A0A3N4HWI5_ASCIM</name>
<evidence type="ECO:0000256" key="1">
    <source>
        <dbReference type="SAM" id="Phobius"/>
    </source>
</evidence>
<sequence>MLSGKVTTITTLDCFDCFLIESRSLHNNCRHPTLSGRILSIIVANLIVPILIITSAPSFPGKRPLLPPTLYP</sequence>
<dbReference type="Proteomes" id="UP000275078">
    <property type="component" value="Unassembled WGS sequence"/>
</dbReference>
<keyword evidence="1" id="KW-1133">Transmembrane helix</keyword>
<protein>
    <submittedName>
        <fullName evidence="2">Uncharacterized protein</fullName>
    </submittedName>
</protein>
<gene>
    <name evidence="2" type="ORF">BJ508DRAFT_417631</name>
</gene>